<proteinExistence type="predicted"/>
<dbReference type="GO" id="GO:0032259">
    <property type="term" value="P:methylation"/>
    <property type="evidence" value="ECO:0007669"/>
    <property type="project" value="UniProtKB-KW"/>
</dbReference>
<dbReference type="GO" id="GO:0008168">
    <property type="term" value="F:methyltransferase activity"/>
    <property type="evidence" value="ECO:0007669"/>
    <property type="project" value="UniProtKB-KW"/>
</dbReference>
<keyword evidence="2" id="KW-0808">Transferase</keyword>
<reference evidence="2" key="1">
    <citation type="submission" date="2019-11" db="EMBL/GenBank/DDBJ databases">
        <authorList>
            <person name="Kojima H."/>
        </authorList>
    </citation>
    <scope>NUCLEOTIDE SEQUENCE</scope>
    <source>
        <strain evidence="2">H1576</strain>
    </source>
</reference>
<protein>
    <submittedName>
        <fullName evidence="2">Methyltransferase domain-containing protein</fullName>
    </submittedName>
</protein>
<dbReference type="KEGG" id="saqt:GJV85_00940"/>
<dbReference type="Gene3D" id="3.40.50.150">
    <property type="entry name" value="Vaccinia Virus protein VP39"/>
    <property type="match status" value="1"/>
</dbReference>
<dbReference type="Pfam" id="PF13847">
    <property type="entry name" value="Methyltransf_31"/>
    <property type="match status" value="1"/>
</dbReference>
<dbReference type="SUPFAM" id="SSF53335">
    <property type="entry name" value="S-adenosyl-L-methionine-dependent methyltransferases"/>
    <property type="match status" value="1"/>
</dbReference>
<dbReference type="AlphaFoldDB" id="A0A975AY45"/>
<organism evidence="2 3">
    <name type="scientific">Sulfurimonas aquatica</name>
    <dbReference type="NCBI Taxonomy" id="2672570"/>
    <lineage>
        <taxon>Bacteria</taxon>
        <taxon>Pseudomonadati</taxon>
        <taxon>Campylobacterota</taxon>
        <taxon>Epsilonproteobacteria</taxon>
        <taxon>Campylobacterales</taxon>
        <taxon>Sulfurimonadaceae</taxon>
        <taxon>Sulfurimonas</taxon>
    </lineage>
</organism>
<dbReference type="InterPro" id="IPR029063">
    <property type="entry name" value="SAM-dependent_MTases_sf"/>
</dbReference>
<keyword evidence="3" id="KW-1185">Reference proteome</keyword>
<keyword evidence="2" id="KW-0489">Methyltransferase</keyword>
<evidence type="ECO:0000313" key="3">
    <source>
        <dbReference type="Proteomes" id="UP000671852"/>
    </source>
</evidence>
<dbReference type="InterPro" id="IPR025714">
    <property type="entry name" value="Methyltranfer_dom"/>
</dbReference>
<feature type="domain" description="Methyltransferase" evidence="1">
    <location>
        <begin position="54"/>
        <end position="173"/>
    </location>
</feature>
<evidence type="ECO:0000259" key="1">
    <source>
        <dbReference type="Pfam" id="PF13847"/>
    </source>
</evidence>
<sequence>MNNHISQWNNSYKNKDNFVFYPHEEIIRFISKYIKKRIGFNDFKKQYNFHHLPKVLDFGCGIGRHVKLINEFKLDAYGFDLSTDAISYAKEIFQQQNLSYLGNKVIQANITNLPYDDNKFDFMLSHGVLDSMPFEIAKIGMSELHRCIQNDGYIYFDLISTKDSSFNGNLEKEIDEAHELGTIQSYFDLHKINLLLGKLFQIQEITLIEKQDILNNINHARYHVVVKKLR</sequence>
<gene>
    <name evidence="2" type="ORF">GJV85_00940</name>
</gene>
<reference evidence="2" key="2">
    <citation type="submission" date="2021-04" db="EMBL/GenBank/DDBJ databases">
        <title>Isolation and characterization of a novel species of the genus Sulfurimonas.</title>
        <authorList>
            <person name="Fukui M."/>
        </authorList>
    </citation>
    <scope>NUCLEOTIDE SEQUENCE</scope>
    <source>
        <strain evidence="2">H1576</strain>
    </source>
</reference>
<dbReference type="Proteomes" id="UP000671852">
    <property type="component" value="Chromosome"/>
</dbReference>
<dbReference type="CDD" id="cd02440">
    <property type="entry name" value="AdoMet_MTases"/>
    <property type="match status" value="1"/>
</dbReference>
<dbReference type="RefSeq" id="WP_207562021.1">
    <property type="nucleotide sequence ID" value="NZ_CP046072.1"/>
</dbReference>
<accession>A0A975AY45</accession>
<dbReference type="EMBL" id="CP046072">
    <property type="protein sequence ID" value="QSZ40742.1"/>
    <property type="molecule type" value="Genomic_DNA"/>
</dbReference>
<evidence type="ECO:0000313" key="2">
    <source>
        <dbReference type="EMBL" id="QSZ40742.1"/>
    </source>
</evidence>
<name>A0A975AY45_9BACT</name>